<dbReference type="InterPro" id="IPR043136">
    <property type="entry name" value="B30.2/SPRY_sf"/>
</dbReference>
<comment type="caution">
    <text evidence="2">The sequence shown here is derived from an EMBL/GenBank/DDBJ whole genome shotgun (WGS) entry which is preliminary data.</text>
</comment>
<sequence>DHEHEHGHDHEHSHEHAHPHDGACHHGHLDLSKLAPPKKRTKIQPFPPKLQLFQLDTSLIKVEDNVFTKLKGDNDVVVAFDPPIQQGIHRFSIAFANSYSCFHSIGIVDAAVNITKGYALGEDEKSAEYNNKNVFGQVYHKNKGVEGNEEYQDEQLITAEVNMDAKPRTLHFFVEGKEQPVYVSSLPASIRFAIHIYAEGASFTVVTLGKAPSASVKGVVGKKEVQW</sequence>
<dbReference type="OrthoDB" id="10669907at2759"/>
<evidence type="ECO:0000313" key="3">
    <source>
        <dbReference type="Proteomes" id="UP000324800"/>
    </source>
</evidence>
<gene>
    <name evidence="2" type="ORF">EZS28_049829</name>
</gene>
<accession>A0A5J4T8E3</accession>
<feature type="region of interest" description="Disordered" evidence="1">
    <location>
        <begin position="1"/>
        <end position="31"/>
    </location>
</feature>
<dbReference type="Gene3D" id="2.60.120.920">
    <property type="match status" value="1"/>
</dbReference>
<proteinExistence type="predicted"/>
<organism evidence="2 3">
    <name type="scientific">Streblomastix strix</name>
    <dbReference type="NCBI Taxonomy" id="222440"/>
    <lineage>
        <taxon>Eukaryota</taxon>
        <taxon>Metamonada</taxon>
        <taxon>Preaxostyla</taxon>
        <taxon>Oxymonadida</taxon>
        <taxon>Streblomastigidae</taxon>
        <taxon>Streblomastix</taxon>
    </lineage>
</organism>
<evidence type="ECO:0000256" key="1">
    <source>
        <dbReference type="SAM" id="MobiDB-lite"/>
    </source>
</evidence>
<reference evidence="2 3" key="1">
    <citation type="submission" date="2019-03" db="EMBL/GenBank/DDBJ databases">
        <title>Single cell metagenomics reveals metabolic interactions within the superorganism composed of flagellate Streblomastix strix and complex community of Bacteroidetes bacteria on its surface.</title>
        <authorList>
            <person name="Treitli S.C."/>
            <person name="Kolisko M."/>
            <person name="Husnik F."/>
            <person name="Keeling P."/>
            <person name="Hampl V."/>
        </authorList>
    </citation>
    <scope>NUCLEOTIDE SEQUENCE [LARGE SCALE GENOMIC DNA]</scope>
    <source>
        <strain evidence="2">ST1C</strain>
    </source>
</reference>
<protein>
    <submittedName>
        <fullName evidence="2">Uncharacterized protein</fullName>
    </submittedName>
</protein>
<feature type="non-terminal residue" evidence="2">
    <location>
        <position position="1"/>
    </location>
</feature>
<dbReference type="AlphaFoldDB" id="A0A5J4T8E3"/>
<dbReference type="EMBL" id="SNRW01035952">
    <property type="protein sequence ID" value="KAA6354644.1"/>
    <property type="molecule type" value="Genomic_DNA"/>
</dbReference>
<dbReference type="Proteomes" id="UP000324800">
    <property type="component" value="Unassembled WGS sequence"/>
</dbReference>
<name>A0A5J4T8E3_9EUKA</name>
<evidence type="ECO:0000313" key="2">
    <source>
        <dbReference type="EMBL" id="KAA6354644.1"/>
    </source>
</evidence>